<evidence type="ECO:0000313" key="3">
    <source>
        <dbReference type="EMBL" id="RSX54154.1"/>
    </source>
</evidence>
<protein>
    <submittedName>
        <fullName evidence="3">DNA binding protein</fullName>
    </submittedName>
</protein>
<dbReference type="OrthoDB" id="5180791at2"/>
<dbReference type="Pfam" id="PF11268">
    <property type="entry name" value="DUF3071"/>
    <property type="match status" value="1"/>
</dbReference>
<organism evidence="3 4">
    <name type="scientific">Bifidobacterium goeldii</name>
    <dbReference type="NCBI Taxonomy" id="2306975"/>
    <lineage>
        <taxon>Bacteria</taxon>
        <taxon>Bacillati</taxon>
        <taxon>Actinomycetota</taxon>
        <taxon>Actinomycetes</taxon>
        <taxon>Bifidobacteriales</taxon>
        <taxon>Bifidobacteriaceae</taxon>
        <taxon>Bifidobacterium</taxon>
    </lineage>
</organism>
<dbReference type="InterPro" id="IPR021421">
    <property type="entry name" value="DUF3071"/>
</dbReference>
<reference evidence="3 4" key="1">
    <citation type="submission" date="2018-09" db="EMBL/GenBank/DDBJ databases">
        <title>Characterization of the phylogenetic diversity of five novel species belonging to the genus Bifidobacterium.</title>
        <authorList>
            <person name="Lugli G.A."/>
            <person name="Duranti S."/>
            <person name="Milani C."/>
        </authorList>
    </citation>
    <scope>NUCLEOTIDE SEQUENCE [LARGE SCALE GENOMIC DNA]</scope>
    <source>
        <strain evidence="3 4">2034B</strain>
    </source>
</reference>
<evidence type="ECO:0000313" key="4">
    <source>
        <dbReference type="Proteomes" id="UP000287533"/>
    </source>
</evidence>
<feature type="domain" description="DUF3071" evidence="2">
    <location>
        <begin position="8"/>
        <end position="173"/>
    </location>
</feature>
<accession>A0A430FMV2</accession>
<feature type="region of interest" description="Disordered" evidence="1">
    <location>
        <begin position="280"/>
        <end position="408"/>
    </location>
</feature>
<feature type="compositionally biased region" description="Low complexity" evidence="1">
    <location>
        <begin position="280"/>
        <end position="302"/>
    </location>
</feature>
<dbReference type="Proteomes" id="UP000287533">
    <property type="component" value="Unassembled WGS sequence"/>
</dbReference>
<name>A0A430FMV2_9BIFI</name>
<dbReference type="AlphaFoldDB" id="A0A430FMV2"/>
<evidence type="ECO:0000259" key="2">
    <source>
        <dbReference type="Pfam" id="PF11268"/>
    </source>
</evidence>
<evidence type="ECO:0000256" key="1">
    <source>
        <dbReference type="SAM" id="MobiDB-lite"/>
    </source>
</evidence>
<gene>
    <name evidence="3" type="ORF">D2E25_0462</name>
</gene>
<dbReference type="EMBL" id="QXGL01000001">
    <property type="protein sequence ID" value="RSX54154.1"/>
    <property type="molecule type" value="Genomic_DNA"/>
</dbReference>
<feature type="compositionally biased region" description="Polar residues" evidence="1">
    <location>
        <begin position="304"/>
        <end position="323"/>
    </location>
</feature>
<keyword evidence="4" id="KW-1185">Reference proteome</keyword>
<feature type="compositionally biased region" description="Low complexity" evidence="1">
    <location>
        <begin position="345"/>
        <end position="386"/>
    </location>
</feature>
<sequence length="408" mass="42850">MPDKPVTQARFDHVDGAGRLVFAAGDERFAVNVDETLERALLEAKQVRDEQTRSAQPTTTATLPISQIQALIRAGADPARVAERYQLSEALVRRFSAAVEVEKQYAIEQFFTVPAPKETRVRTIAELIERTLATAGIGMESVTWRATRRGLEPWRISALFTSAGRQVKAEWSWNMHDNAVSPLNPTARKLMGAQNSSAPGMEGGDEFSMPVALPGDSVRSARIERAVSAWNTPQPTLPAARPEARMPRTAGDVANGLSNGLASGLANGLTNNANGVAGSANAGHTAPSAAQAHAMPAATDAARSANTVNASPVLTVPSNNETVVTPPAAQADGERITETITVPGATEASHSAQTSSAQASSGTAASGTTDGTSQTNQQTNQQAANAKPAKRRSGRSAVPSWDEILFGE</sequence>
<comment type="caution">
    <text evidence="3">The sequence shown here is derived from an EMBL/GenBank/DDBJ whole genome shotgun (WGS) entry which is preliminary data.</text>
</comment>
<dbReference type="RefSeq" id="WP_125979419.1">
    <property type="nucleotide sequence ID" value="NZ_QXGL01000001.1"/>
</dbReference>
<proteinExistence type="predicted"/>
<dbReference type="NCBIfam" id="NF040712">
    <property type="entry name" value="SepH"/>
    <property type="match status" value="1"/>
</dbReference>
<dbReference type="InterPro" id="IPR047682">
    <property type="entry name" value="SepH-like"/>
</dbReference>